<name>A0A0F9DN80_9ZZZZ</name>
<feature type="domain" description="FecR protein" evidence="2">
    <location>
        <begin position="59"/>
        <end position="151"/>
    </location>
</feature>
<protein>
    <recommendedName>
        <fullName evidence="2">FecR protein domain-containing protein</fullName>
    </recommendedName>
</protein>
<dbReference type="AlphaFoldDB" id="A0A0F9DN80"/>
<sequence>MDMKRLTLLLIFCVFFIDPVFTQAGVVVKEIQGKVEVREVGGSWEGARVGMKVSKGAYISTGFRSSAVIDFGTSVLLVKELTRLQLEELIEKEETVETRLFLRVGRIKAEVKSVEGLKQVFKLRSPTTTAAVRGTEFEFDGVSVKVYDGNVLFINRVGQTRSVAAGEKSSAPGFFTPTAAEEEREASVTVISDTSKPTVGGEEGRDGTDSLIPVPPSMPTTTGVVIDIEIP</sequence>
<gene>
    <name evidence="3" type="ORF">LCGC14_2177680</name>
</gene>
<feature type="region of interest" description="Disordered" evidence="1">
    <location>
        <begin position="179"/>
        <end position="222"/>
    </location>
</feature>
<proteinExistence type="predicted"/>
<organism evidence="3">
    <name type="scientific">marine sediment metagenome</name>
    <dbReference type="NCBI Taxonomy" id="412755"/>
    <lineage>
        <taxon>unclassified sequences</taxon>
        <taxon>metagenomes</taxon>
        <taxon>ecological metagenomes</taxon>
    </lineage>
</organism>
<dbReference type="Pfam" id="PF04773">
    <property type="entry name" value="FecR"/>
    <property type="match status" value="1"/>
</dbReference>
<dbReference type="PANTHER" id="PTHR38731">
    <property type="entry name" value="LIPL45-RELATED LIPOPROTEIN-RELATED"/>
    <property type="match status" value="1"/>
</dbReference>
<dbReference type="InterPro" id="IPR006860">
    <property type="entry name" value="FecR"/>
</dbReference>
<dbReference type="PANTHER" id="PTHR38731:SF1">
    <property type="entry name" value="FECR PROTEIN DOMAIN-CONTAINING PROTEIN"/>
    <property type="match status" value="1"/>
</dbReference>
<evidence type="ECO:0000313" key="3">
    <source>
        <dbReference type="EMBL" id="KKL63179.1"/>
    </source>
</evidence>
<evidence type="ECO:0000259" key="2">
    <source>
        <dbReference type="Pfam" id="PF04773"/>
    </source>
</evidence>
<evidence type="ECO:0000256" key="1">
    <source>
        <dbReference type="SAM" id="MobiDB-lite"/>
    </source>
</evidence>
<dbReference type="EMBL" id="LAZR01028256">
    <property type="protein sequence ID" value="KKL63179.1"/>
    <property type="molecule type" value="Genomic_DNA"/>
</dbReference>
<comment type="caution">
    <text evidence="3">The sequence shown here is derived from an EMBL/GenBank/DDBJ whole genome shotgun (WGS) entry which is preliminary data.</text>
</comment>
<accession>A0A0F9DN80</accession>
<reference evidence="3" key="1">
    <citation type="journal article" date="2015" name="Nature">
        <title>Complex archaea that bridge the gap between prokaryotes and eukaryotes.</title>
        <authorList>
            <person name="Spang A."/>
            <person name="Saw J.H."/>
            <person name="Jorgensen S.L."/>
            <person name="Zaremba-Niedzwiedzka K."/>
            <person name="Martijn J."/>
            <person name="Lind A.E."/>
            <person name="van Eijk R."/>
            <person name="Schleper C."/>
            <person name="Guy L."/>
            <person name="Ettema T.J."/>
        </authorList>
    </citation>
    <scope>NUCLEOTIDE SEQUENCE</scope>
</reference>